<dbReference type="SUPFAM" id="SSF51445">
    <property type="entry name" value="(Trans)glycosidases"/>
    <property type="match status" value="1"/>
</dbReference>
<feature type="domain" description="Glycoside hydrolase family 5" evidence="4">
    <location>
        <begin position="53"/>
        <end position="308"/>
    </location>
</feature>
<dbReference type="InterPro" id="IPR001547">
    <property type="entry name" value="Glyco_hydro_5"/>
</dbReference>
<protein>
    <submittedName>
        <fullName evidence="5">Beta-glucosidase</fullName>
    </submittedName>
</protein>
<keyword evidence="2 3" id="KW-0326">Glycosidase</keyword>
<evidence type="ECO:0000259" key="4">
    <source>
        <dbReference type="Pfam" id="PF00150"/>
    </source>
</evidence>
<name>A0A512TSD8_CLOBU</name>
<dbReference type="GO" id="GO:0008422">
    <property type="term" value="F:beta-glucosidase activity"/>
    <property type="evidence" value="ECO:0007669"/>
    <property type="project" value="TreeGrafter"/>
</dbReference>
<organism evidence="5 6">
    <name type="scientific">Clostridium butyricum</name>
    <dbReference type="NCBI Taxonomy" id="1492"/>
    <lineage>
        <taxon>Bacteria</taxon>
        <taxon>Bacillati</taxon>
        <taxon>Bacillota</taxon>
        <taxon>Clostridia</taxon>
        <taxon>Eubacteriales</taxon>
        <taxon>Clostridiaceae</taxon>
        <taxon>Clostridium</taxon>
    </lineage>
</organism>
<keyword evidence="1 3" id="KW-0378">Hydrolase</keyword>
<dbReference type="AlphaFoldDB" id="A0A512TSD8"/>
<dbReference type="GO" id="GO:0009251">
    <property type="term" value="P:glucan catabolic process"/>
    <property type="evidence" value="ECO:0007669"/>
    <property type="project" value="TreeGrafter"/>
</dbReference>
<dbReference type="GO" id="GO:0009986">
    <property type="term" value="C:cell surface"/>
    <property type="evidence" value="ECO:0007669"/>
    <property type="project" value="TreeGrafter"/>
</dbReference>
<accession>A0A512TSD8</accession>
<proteinExistence type="inferred from homology"/>
<evidence type="ECO:0000313" key="5">
    <source>
        <dbReference type="EMBL" id="GEQ23156.1"/>
    </source>
</evidence>
<dbReference type="RefSeq" id="WP_146869241.1">
    <property type="nucleotide sequence ID" value="NZ_JABFUH010000002.1"/>
</dbReference>
<dbReference type="Gene3D" id="3.20.20.80">
    <property type="entry name" value="Glycosidases"/>
    <property type="match status" value="1"/>
</dbReference>
<gene>
    <name evidence="5" type="ORF">CBU02nite_36620</name>
</gene>
<dbReference type="Proteomes" id="UP000321089">
    <property type="component" value="Unassembled WGS sequence"/>
</dbReference>
<dbReference type="GO" id="GO:0005576">
    <property type="term" value="C:extracellular region"/>
    <property type="evidence" value="ECO:0007669"/>
    <property type="project" value="TreeGrafter"/>
</dbReference>
<comment type="similarity">
    <text evidence="3">Belongs to the glycosyl hydrolase 5 (cellulase A) family.</text>
</comment>
<dbReference type="PANTHER" id="PTHR31297:SF38">
    <property type="entry name" value="X8 DOMAIN-CONTAINING PROTEIN"/>
    <property type="match status" value="1"/>
</dbReference>
<evidence type="ECO:0000256" key="1">
    <source>
        <dbReference type="ARBA" id="ARBA00022801"/>
    </source>
</evidence>
<dbReference type="InterPro" id="IPR017853">
    <property type="entry name" value="GH"/>
</dbReference>
<dbReference type="EMBL" id="BKBC01000082">
    <property type="protein sequence ID" value="GEQ23156.1"/>
    <property type="molecule type" value="Genomic_DNA"/>
</dbReference>
<comment type="caution">
    <text evidence="5">The sequence shown here is derived from an EMBL/GenBank/DDBJ whole genome shotgun (WGS) entry which is preliminary data.</text>
</comment>
<sequence>MYINGVNLGNWLVLEKWMSPTLFYGTDAEDEYYLPRRLSKDVYESRIRIHRSEYVTERDFAYIKSLGFNSVRIPVPYFIFGDCKPFIACTEELDKAFNWAEKYDLSILIDLHTVPGSQNGFDNGGISGVCKWAKEPESVKFTLSVLERLAIRYGDRKGLMGIEILNEPLTPKLWDMFDIKNRYKAVDEKMAEESGPVSLEFLREFYVDAYRIIRKHMKEDKYVVFHDGFDLKAWKDFMREDEFKNVILDTHQYLMSVECNKCEKNLESYVKYIKENYEKDIEEMREYFPIICGEWSLFNSYGTGVDTQGGQSPLNGINADNDVISKEEKKILYSTIAESQLNAWKKGNGHYYWNYKLLLDTVNEKGWIGWDSWDLGKSVAQGWYPIEKRSVNFND</sequence>
<evidence type="ECO:0000256" key="3">
    <source>
        <dbReference type="RuleBase" id="RU361153"/>
    </source>
</evidence>
<dbReference type="PANTHER" id="PTHR31297">
    <property type="entry name" value="GLUCAN ENDO-1,6-BETA-GLUCOSIDASE B"/>
    <property type="match status" value="1"/>
</dbReference>
<dbReference type="InterPro" id="IPR050386">
    <property type="entry name" value="Glycosyl_hydrolase_5"/>
</dbReference>
<reference evidence="5 6" key="1">
    <citation type="submission" date="2019-07" db="EMBL/GenBank/DDBJ databases">
        <title>Whole genome shotgun sequence of Clostridium butyricum NBRC 3858.</title>
        <authorList>
            <person name="Hosoyama A."/>
            <person name="Uohara A."/>
            <person name="Ohji S."/>
            <person name="Ichikawa N."/>
        </authorList>
    </citation>
    <scope>NUCLEOTIDE SEQUENCE [LARGE SCALE GENOMIC DNA]</scope>
    <source>
        <strain evidence="5 6">NBRC 3858</strain>
    </source>
</reference>
<evidence type="ECO:0000256" key="2">
    <source>
        <dbReference type="ARBA" id="ARBA00023295"/>
    </source>
</evidence>
<evidence type="ECO:0000313" key="6">
    <source>
        <dbReference type="Proteomes" id="UP000321089"/>
    </source>
</evidence>
<dbReference type="Pfam" id="PF00150">
    <property type="entry name" value="Cellulase"/>
    <property type="match status" value="1"/>
</dbReference>